<evidence type="ECO:0000313" key="1">
    <source>
        <dbReference type="EMBL" id="KAF7278608.1"/>
    </source>
</evidence>
<name>A0A834MCE4_RHYFE</name>
<organism evidence="1 2">
    <name type="scientific">Rhynchophorus ferrugineus</name>
    <name type="common">Red palm weevil</name>
    <name type="synonym">Curculio ferrugineus</name>
    <dbReference type="NCBI Taxonomy" id="354439"/>
    <lineage>
        <taxon>Eukaryota</taxon>
        <taxon>Metazoa</taxon>
        <taxon>Ecdysozoa</taxon>
        <taxon>Arthropoda</taxon>
        <taxon>Hexapoda</taxon>
        <taxon>Insecta</taxon>
        <taxon>Pterygota</taxon>
        <taxon>Neoptera</taxon>
        <taxon>Endopterygota</taxon>
        <taxon>Coleoptera</taxon>
        <taxon>Polyphaga</taxon>
        <taxon>Cucujiformia</taxon>
        <taxon>Curculionidae</taxon>
        <taxon>Dryophthorinae</taxon>
        <taxon>Rhynchophorus</taxon>
    </lineage>
</organism>
<dbReference type="EMBL" id="JAACXV010000395">
    <property type="protein sequence ID" value="KAF7278608.1"/>
    <property type="molecule type" value="Genomic_DNA"/>
</dbReference>
<accession>A0A834MCE4</accession>
<protein>
    <submittedName>
        <fullName evidence="1">Uncharacterized protein</fullName>
    </submittedName>
</protein>
<reference evidence="1" key="1">
    <citation type="submission" date="2020-08" db="EMBL/GenBank/DDBJ databases">
        <title>Genome sequencing and assembly of the red palm weevil Rhynchophorus ferrugineus.</title>
        <authorList>
            <person name="Dias G.B."/>
            <person name="Bergman C.M."/>
            <person name="Manee M."/>
        </authorList>
    </citation>
    <scope>NUCLEOTIDE SEQUENCE</scope>
    <source>
        <strain evidence="1">AA-2017</strain>
        <tissue evidence="1">Whole larva</tissue>
    </source>
</reference>
<dbReference type="Proteomes" id="UP000625711">
    <property type="component" value="Unassembled WGS sequence"/>
</dbReference>
<evidence type="ECO:0000313" key="2">
    <source>
        <dbReference type="Proteomes" id="UP000625711"/>
    </source>
</evidence>
<comment type="caution">
    <text evidence="1">The sequence shown here is derived from an EMBL/GenBank/DDBJ whole genome shotgun (WGS) entry which is preliminary data.</text>
</comment>
<sequence>MTSVLASPPASSFSSPHFALEVLPRTQAASALRVPAAREGVISEIAALHPSCLQRMHPEHLVWRVSDKRVFVTSLLLNFYAHVSSLCFNVAIVWVRLLPLGVERRPLISTKGRFFFGETLYLRRGMWIRTRNGCVLQRWGK</sequence>
<proteinExistence type="predicted"/>
<dbReference type="AlphaFoldDB" id="A0A834MCE4"/>
<gene>
    <name evidence="1" type="ORF">GWI33_008178</name>
</gene>
<keyword evidence="2" id="KW-1185">Reference proteome</keyword>